<evidence type="ECO:0000259" key="2">
    <source>
        <dbReference type="Pfam" id="PF11823"/>
    </source>
</evidence>
<reference evidence="3" key="1">
    <citation type="submission" date="2019-08" db="EMBL/GenBank/DDBJ databases">
        <authorList>
            <person name="Kucharzyk K."/>
            <person name="Murdoch R.W."/>
            <person name="Higgins S."/>
            <person name="Loffler F."/>
        </authorList>
    </citation>
    <scope>NUCLEOTIDE SEQUENCE</scope>
</reference>
<dbReference type="InterPro" id="IPR021778">
    <property type="entry name" value="Se/S_carrier-like"/>
</dbReference>
<sequence>MELLLGRKEIAEGIDHEGALHHGHGLDHVGMVAEDDGNAEGCEVLRDFFLLRGGCEDIFASPVHGDDHHVGFFLRPGHVVPGFFRRVEADVMSLSLRGLQSVGGGRVGQEGAGNAVDPEEPDFFFLLRGQAASCGHHALLVFPVFQRGEHALLPPVQGVVVRQGHEVEPAVEKGVPHLPGGIEPGVGGQSQLRAAEDGLLVVKGHVMGRNPALHQAEHGPEIIPASLDNRRGIHALVDQGIPHGGQGEPRRTVRRTLEAGEVKQQNQGLDSAKSVHGTAPPFGPGQPALRKGKSGGILSLSFGSGSFVLPRGGHALPAPVAPPITGPGAGGPREQGNTGKDQYHRKSCIVHPIHLRKDFPPQEYTFPESKKGTAESKRSAFRGTGLSPEERMVKDVRCIATFEVTSMALLFERTCRKHNIAAKVVPVPRKLSSSCGLACEFPCESGDHVRSLCAERKIDVESFHELEDDWT</sequence>
<dbReference type="AlphaFoldDB" id="A0A644VWS1"/>
<protein>
    <recommendedName>
        <fullName evidence="2">Putative Se/S carrier protein-like domain-containing protein</fullName>
    </recommendedName>
</protein>
<evidence type="ECO:0000256" key="1">
    <source>
        <dbReference type="SAM" id="MobiDB-lite"/>
    </source>
</evidence>
<comment type="caution">
    <text evidence="3">The sequence shown here is derived from an EMBL/GenBank/DDBJ whole genome shotgun (WGS) entry which is preliminary data.</text>
</comment>
<evidence type="ECO:0000313" key="3">
    <source>
        <dbReference type="EMBL" id="MPL95914.1"/>
    </source>
</evidence>
<dbReference type="Pfam" id="PF11823">
    <property type="entry name" value="Se_S_carrier"/>
    <property type="match status" value="1"/>
</dbReference>
<organism evidence="3">
    <name type="scientific">bioreactor metagenome</name>
    <dbReference type="NCBI Taxonomy" id="1076179"/>
    <lineage>
        <taxon>unclassified sequences</taxon>
        <taxon>metagenomes</taxon>
        <taxon>ecological metagenomes</taxon>
    </lineage>
</organism>
<proteinExistence type="predicted"/>
<accession>A0A644VWS1</accession>
<feature type="region of interest" description="Disordered" evidence="1">
    <location>
        <begin position="322"/>
        <end position="341"/>
    </location>
</feature>
<gene>
    <name evidence="3" type="ORF">SDC9_42087</name>
</gene>
<feature type="region of interest" description="Disordered" evidence="1">
    <location>
        <begin position="261"/>
        <end position="292"/>
    </location>
</feature>
<name>A0A644VWS1_9ZZZZ</name>
<feature type="domain" description="Putative Se/S carrier protein-like" evidence="2">
    <location>
        <begin position="397"/>
        <end position="465"/>
    </location>
</feature>
<dbReference type="EMBL" id="VSSQ01000487">
    <property type="protein sequence ID" value="MPL95914.1"/>
    <property type="molecule type" value="Genomic_DNA"/>
</dbReference>